<keyword evidence="3" id="KW-1185">Reference proteome</keyword>
<keyword evidence="1" id="KW-1133">Transmembrane helix</keyword>
<protein>
    <submittedName>
        <fullName evidence="2">TolB amino-terminal domain-containing protein</fullName>
    </submittedName>
</protein>
<evidence type="ECO:0000313" key="3">
    <source>
        <dbReference type="Proteomes" id="UP000236743"/>
    </source>
</evidence>
<evidence type="ECO:0000256" key="1">
    <source>
        <dbReference type="SAM" id="Phobius"/>
    </source>
</evidence>
<dbReference type="EMBL" id="FNUY01000007">
    <property type="protein sequence ID" value="SEG61075.1"/>
    <property type="molecule type" value="Genomic_DNA"/>
</dbReference>
<dbReference type="AlphaFoldDB" id="A0A1H6BKT5"/>
<dbReference type="OrthoDB" id="100177at2"/>
<feature type="transmembrane region" description="Helical" evidence="1">
    <location>
        <begin position="152"/>
        <end position="174"/>
    </location>
</feature>
<keyword evidence="1" id="KW-0812">Transmembrane</keyword>
<keyword evidence="1" id="KW-0472">Membrane</keyword>
<dbReference type="Proteomes" id="UP000236743">
    <property type="component" value="Unassembled WGS sequence"/>
</dbReference>
<sequence>MANTNASASPVPNISHDDIRAQLHCILASCDFDEPDRVRAFLSFVVEETLAGRADRIKAYVIAVEVFGRGADFDVTNDPVVRIEAARLRRGLERYYLLAGSSASIVIDIPKGGYVPSFRWQSNDLCGPEQPRIPVLQPSADPRPRMITWLRLPWLGAFALALAIGSLVTFLAMADQQMKTTRASPEGPALVVKPFVNLSGKVEAQVFAAGLEEEILSQLTPTKELRIFRSEAVKALASSVSSSDIDRPLGRRYMLEGVIREGDGKLRISSRLVDGETTAIIWSGIYEADLKALSGFDIETTLASKIVASVSLHRPWAKVQ</sequence>
<gene>
    <name evidence="2" type="ORF">SAMN04488115_107305</name>
</gene>
<dbReference type="RefSeq" id="WP_146071397.1">
    <property type="nucleotide sequence ID" value="NZ_FNUY01000007.1"/>
</dbReference>
<name>A0A1H6BKT5_9HYPH</name>
<evidence type="ECO:0000313" key="2">
    <source>
        <dbReference type="EMBL" id="SEG61075.1"/>
    </source>
</evidence>
<accession>A0A1H6BKT5</accession>
<proteinExistence type="predicted"/>
<organism evidence="2 3">
    <name type="scientific">Bosea lathyri</name>
    <dbReference type="NCBI Taxonomy" id="1036778"/>
    <lineage>
        <taxon>Bacteria</taxon>
        <taxon>Pseudomonadati</taxon>
        <taxon>Pseudomonadota</taxon>
        <taxon>Alphaproteobacteria</taxon>
        <taxon>Hyphomicrobiales</taxon>
        <taxon>Boseaceae</taxon>
        <taxon>Bosea</taxon>
    </lineage>
</organism>
<reference evidence="2 3" key="1">
    <citation type="submission" date="2016-10" db="EMBL/GenBank/DDBJ databases">
        <authorList>
            <person name="de Groot N.N."/>
        </authorList>
    </citation>
    <scope>NUCLEOTIDE SEQUENCE [LARGE SCALE GENOMIC DNA]</scope>
    <source>
        <strain evidence="2 3">DSM 26656</strain>
    </source>
</reference>